<organism evidence="2 3">
    <name type="scientific">Marinactinospora rubrisoli</name>
    <dbReference type="NCBI Taxonomy" id="2715399"/>
    <lineage>
        <taxon>Bacteria</taxon>
        <taxon>Bacillati</taxon>
        <taxon>Actinomycetota</taxon>
        <taxon>Actinomycetes</taxon>
        <taxon>Streptosporangiales</taxon>
        <taxon>Nocardiopsidaceae</taxon>
        <taxon>Marinactinospora</taxon>
    </lineage>
</organism>
<dbReference type="EMBL" id="JBHTBH010000009">
    <property type="protein sequence ID" value="MFC7329794.1"/>
    <property type="molecule type" value="Genomic_DNA"/>
</dbReference>
<keyword evidence="3" id="KW-1185">Reference proteome</keyword>
<evidence type="ECO:0000313" key="3">
    <source>
        <dbReference type="Proteomes" id="UP001596540"/>
    </source>
</evidence>
<evidence type="ECO:0000313" key="2">
    <source>
        <dbReference type="EMBL" id="MFC7329794.1"/>
    </source>
</evidence>
<gene>
    <name evidence="2" type="ORF">ACFQRF_18845</name>
</gene>
<evidence type="ECO:0008006" key="4">
    <source>
        <dbReference type="Google" id="ProtNLM"/>
    </source>
</evidence>
<feature type="transmembrane region" description="Helical" evidence="1">
    <location>
        <begin position="35"/>
        <end position="55"/>
    </location>
</feature>
<sequence length="84" mass="8803">MQNPLIWGYVKARIALADRRAIVRRGDDRGNFVEYAAVIVLIAAIAAVVLSTNIGQTIATALQNKVNEILGTGAVSPASTGEAP</sequence>
<dbReference type="RefSeq" id="WP_379872447.1">
    <property type="nucleotide sequence ID" value="NZ_JBHTBH010000009.1"/>
</dbReference>
<protein>
    <recommendedName>
        <fullName evidence="4">Flp family type IVb pilin</fullName>
    </recommendedName>
</protein>
<evidence type="ECO:0000256" key="1">
    <source>
        <dbReference type="SAM" id="Phobius"/>
    </source>
</evidence>
<name>A0ABW2KKS2_9ACTN</name>
<keyword evidence="1" id="KW-0472">Membrane</keyword>
<reference evidence="3" key="1">
    <citation type="journal article" date="2019" name="Int. J. Syst. Evol. Microbiol.">
        <title>The Global Catalogue of Microorganisms (GCM) 10K type strain sequencing project: providing services to taxonomists for standard genome sequencing and annotation.</title>
        <authorList>
            <consortium name="The Broad Institute Genomics Platform"/>
            <consortium name="The Broad Institute Genome Sequencing Center for Infectious Disease"/>
            <person name="Wu L."/>
            <person name="Ma J."/>
        </authorList>
    </citation>
    <scope>NUCLEOTIDE SEQUENCE [LARGE SCALE GENOMIC DNA]</scope>
    <source>
        <strain evidence="3">CGMCC 4.7382</strain>
    </source>
</reference>
<comment type="caution">
    <text evidence="2">The sequence shown here is derived from an EMBL/GenBank/DDBJ whole genome shotgun (WGS) entry which is preliminary data.</text>
</comment>
<accession>A0ABW2KKS2</accession>
<proteinExistence type="predicted"/>
<dbReference type="Proteomes" id="UP001596540">
    <property type="component" value="Unassembled WGS sequence"/>
</dbReference>
<keyword evidence="1" id="KW-1133">Transmembrane helix</keyword>
<keyword evidence="1" id="KW-0812">Transmembrane</keyword>